<dbReference type="EMBL" id="CP073708">
    <property type="protein sequence ID" value="QUO42677.1"/>
    <property type="molecule type" value="Genomic_DNA"/>
</dbReference>
<evidence type="ECO:0000313" key="6">
    <source>
        <dbReference type="Proteomes" id="UP000677234"/>
    </source>
</evidence>
<keyword evidence="2" id="KW-1133">Transmembrane helix</keyword>
<name>A0A7T5EN78_9BACL</name>
<protein>
    <submittedName>
        <fullName evidence="3">Uncharacterized protein</fullName>
    </submittedName>
</protein>
<evidence type="ECO:0000256" key="2">
    <source>
        <dbReference type="SAM" id="Phobius"/>
    </source>
</evidence>
<dbReference type="AlphaFoldDB" id="A0A7T5EN78"/>
<organism evidence="3 5">
    <name type="scientific">Brevibacillus composti</name>
    <dbReference type="NCBI Taxonomy" id="2796470"/>
    <lineage>
        <taxon>Bacteria</taxon>
        <taxon>Bacillati</taxon>
        <taxon>Bacillota</taxon>
        <taxon>Bacilli</taxon>
        <taxon>Bacillales</taxon>
        <taxon>Paenibacillaceae</taxon>
        <taxon>Brevibacillus</taxon>
    </lineage>
</organism>
<evidence type="ECO:0000313" key="4">
    <source>
        <dbReference type="EMBL" id="QUO42677.1"/>
    </source>
</evidence>
<feature type="compositionally biased region" description="Polar residues" evidence="1">
    <location>
        <begin position="281"/>
        <end position="292"/>
    </location>
</feature>
<dbReference type="Proteomes" id="UP000595847">
    <property type="component" value="Chromosome"/>
</dbReference>
<dbReference type="KEGG" id="bcop:JD108_07145"/>
<feature type="region of interest" description="Disordered" evidence="1">
    <location>
        <begin position="247"/>
        <end position="304"/>
    </location>
</feature>
<evidence type="ECO:0000313" key="3">
    <source>
        <dbReference type="EMBL" id="QQE75651.1"/>
    </source>
</evidence>
<evidence type="ECO:0000256" key="1">
    <source>
        <dbReference type="SAM" id="MobiDB-lite"/>
    </source>
</evidence>
<dbReference type="Proteomes" id="UP000677234">
    <property type="component" value="Chromosome"/>
</dbReference>
<dbReference type="RefSeq" id="WP_198829172.1">
    <property type="nucleotide sequence ID" value="NZ_CP066308.1"/>
</dbReference>
<reference evidence="4" key="2">
    <citation type="submission" date="2021-04" db="EMBL/GenBank/DDBJ databases">
        <title>Brevibacillus composti FJAT-54423, complete genome.</title>
        <authorList>
            <person name="Tang R."/>
        </authorList>
    </citation>
    <scope>NUCLEOTIDE SEQUENCE</scope>
    <source>
        <strain evidence="4">FJAT-54424</strain>
    </source>
</reference>
<feature type="transmembrane region" description="Helical" evidence="2">
    <location>
        <begin position="98"/>
        <end position="116"/>
    </location>
</feature>
<gene>
    <name evidence="3" type="ORF">JD108_07145</name>
    <name evidence="4" type="ORF">KDJ56_06825</name>
</gene>
<sequence>MNCHEFRHAWDDITDPEMLSHIETCEECMVWIEAQLAIGEEVQFLKEIPQPSAQLEDKIMQAIYQTAGQGMTPQAAAAPALTEVTQAKPRRFIFTKPVMTWASAAAILLFAGVLGYQQLQQDNQEVAVEHGSLAMEGIASAPASAVQQATALDNPNESMSNQAIAETAPAAGSADSTLSSAAEPGAEIAGSHETAAKDSGTEQNQAAQEAGQAFSIAMAPKVPAAAESETSAAAEPKRPIIAARNANGKPATEQPKAAAPGPTPALSNEAHSIAALPPGDQQETSLADQRMNSLAAEEHQTVEQSPALVGPPVMTMAKPEITLSSFTDVVTAAHASDMPVPEAGKLPEGFALHAITAQYESQTSQKVVRLTTEYKRNRDWIKVEVVRNEHGKRSLSIPGTFTATQLFTVQSEQAIGVTFDKQASADSEAAADHAVHFNADPENQSLYVVITASGISLEQLVEASKQVSWH</sequence>
<accession>A0A7T5EN78</accession>
<evidence type="ECO:0000313" key="5">
    <source>
        <dbReference type="Proteomes" id="UP000595847"/>
    </source>
</evidence>
<feature type="region of interest" description="Disordered" evidence="1">
    <location>
        <begin position="167"/>
        <end position="210"/>
    </location>
</feature>
<dbReference type="EMBL" id="CP066308">
    <property type="protein sequence ID" value="QQE75651.1"/>
    <property type="molecule type" value="Genomic_DNA"/>
</dbReference>
<proteinExistence type="predicted"/>
<reference evidence="3 5" key="1">
    <citation type="submission" date="2020-12" db="EMBL/GenBank/DDBJ databases">
        <title>strain FJAT-54423T represents a novel species of the genus Brevibacillus.</title>
        <authorList>
            <person name="Tang R."/>
        </authorList>
    </citation>
    <scope>NUCLEOTIDE SEQUENCE [LARGE SCALE GENOMIC DNA]</scope>
    <source>
        <strain evidence="3 5">FJAT-54423</strain>
    </source>
</reference>
<keyword evidence="2" id="KW-0812">Transmembrane</keyword>
<keyword evidence="6" id="KW-1185">Reference proteome</keyword>
<keyword evidence="2" id="KW-0472">Membrane</keyword>